<dbReference type="PANTHER" id="PTHR43537:SF5">
    <property type="entry name" value="UXU OPERON TRANSCRIPTIONAL REGULATOR"/>
    <property type="match status" value="1"/>
</dbReference>
<dbReference type="Gene3D" id="1.10.10.10">
    <property type="entry name" value="Winged helix-like DNA-binding domain superfamily/Winged helix DNA-binding domain"/>
    <property type="match status" value="1"/>
</dbReference>
<evidence type="ECO:0000256" key="4">
    <source>
        <dbReference type="SAM" id="MobiDB-lite"/>
    </source>
</evidence>
<evidence type="ECO:0000256" key="2">
    <source>
        <dbReference type="ARBA" id="ARBA00023125"/>
    </source>
</evidence>
<dbReference type="RefSeq" id="WP_345675706.1">
    <property type="nucleotide sequence ID" value="NZ_BAABHS010000008.1"/>
</dbReference>
<dbReference type="CDD" id="cd07377">
    <property type="entry name" value="WHTH_GntR"/>
    <property type="match status" value="1"/>
</dbReference>
<dbReference type="InterPro" id="IPR036390">
    <property type="entry name" value="WH_DNA-bd_sf"/>
</dbReference>
<dbReference type="PROSITE" id="PS50949">
    <property type="entry name" value="HTH_GNTR"/>
    <property type="match status" value="1"/>
</dbReference>
<sequence>MPTPPKRPSRNSTVQEQIKDLILRQGLAPGDPMPTEAELMEHLAISRNSVREALKALQAVGIVEIRHGFGTYVGSMSFGALVDELSFHGRLALAAGTANLADLVDVREALEGSLITQVAAAADQDDLDALRRAAERMRAEAAAGEVSPAADRQFHEALYRPVGNSLMLRLLAAFWDAYNRLSDELPPILEAPEEVAARHWELYEAVAAHDAERARRGITDHFLGIRSRTPRDTATPRPHEEPARRGQRTG</sequence>
<keyword evidence="1" id="KW-0805">Transcription regulation</keyword>
<dbReference type="SMART" id="SM00895">
    <property type="entry name" value="FCD"/>
    <property type="match status" value="1"/>
</dbReference>
<accession>A0ABP9H598</accession>
<keyword evidence="7" id="KW-1185">Reference proteome</keyword>
<protein>
    <submittedName>
        <fullName evidence="6">FadR/GntR family transcriptional regulator</fullName>
    </submittedName>
</protein>
<comment type="caution">
    <text evidence="6">The sequence shown here is derived from an EMBL/GenBank/DDBJ whole genome shotgun (WGS) entry which is preliminary data.</text>
</comment>
<dbReference type="Gene3D" id="1.20.120.530">
    <property type="entry name" value="GntR ligand-binding domain-like"/>
    <property type="match status" value="1"/>
</dbReference>
<dbReference type="Pfam" id="PF07729">
    <property type="entry name" value="FCD"/>
    <property type="match status" value="1"/>
</dbReference>
<feature type="region of interest" description="Disordered" evidence="4">
    <location>
        <begin position="223"/>
        <end position="250"/>
    </location>
</feature>
<reference evidence="7" key="1">
    <citation type="journal article" date="2019" name="Int. J. Syst. Evol. Microbiol.">
        <title>The Global Catalogue of Microorganisms (GCM) 10K type strain sequencing project: providing services to taxonomists for standard genome sequencing and annotation.</title>
        <authorList>
            <consortium name="The Broad Institute Genomics Platform"/>
            <consortium name="The Broad Institute Genome Sequencing Center for Infectious Disease"/>
            <person name="Wu L."/>
            <person name="Ma J."/>
        </authorList>
    </citation>
    <scope>NUCLEOTIDE SEQUENCE [LARGE SCALE GENOMIC DNA]</scope>
    <source>
        <strain evidence="7">JCM 17986</strain>
    </source>
</reference>
<dbReference type="Proteomes" id="UP001500466">
    <property type="component" value="Unassembled WGS sequence"/>
</dbReference>
<evidence type="ECO:0000259" key="5">
    <source>
        <dbReference type="PROSITE" id="PS50949"/>
    </source>
</evidence>
<proteinExistence type="predicted"/>
<dbReference type="PANTHER" id="PTHR43537">
    <property type="entry name" value="TRANSCRIPTIONAL REGULATOR, GNTR FAMILY"/>
    <property type="match status" value="1"/>
</dbReference>
<dbReference type="InterPro" id="IPR000524">
    <property type="entry name" value="Tscrpt_reg_HTH_GntR"/>
</dbReference>
<organism evidence="6 7">
    <name type="scientific">Yinghuangia aomiensis</name>
    <dbReference type="NCBI Taxonomy" id="676205"/>
    <lineage>
        <taxon>Bacteria</taxon>
        <taxon>Bacillati</taxon>
        <taxon>Actinomycetota</taxon>
        <taxon>Actinomycetes</taxon>
        <taxon>Kitasatosporales</taxon>
        <taxon>Streptomycetaceae</taxon>
        <taxon>Yinghuangia</taxon>
    </lineage>
</organism>
<evidence type="ECO:0000313" key="7">
    <source>
        <dbReference type="Proteomes" id="UP001500466"/>
    </source>
</evidence>
<dbReference type="InterPro" id="IPR036388">
    <property type="entry name" value="WH-like_DNA-bd_sf"/>
</dbReference>
<keyword evidence="2" id="KW-0238">DNA-binding</keyword>
<evidence type="ECO:0000313" key="6">
    <source>
        <dbReference type="EMBL" id="GAA4962266.1"/>
    </source>
</evidence>
<dbReference type="EMBL" id="BAABHS010000008">
    <property type="protein sequence ID" value="GAA4962266.1"/>
    <property type="molecule type" value="Genomic_DNA"/>
</dbReference>
<feature type="domain" description="HTH gntR-type" evidence="5">
    <location>
        <begin position="8"/>
        <end position="76"/>
    </location>
</feature>
<evidence type="ECO:0000256" key="1">
    <source>
        <dbReference type="ARBA" id="ARBA00023015"/>
    </source>
</evidence>
<dbReference type="Pfam" id="PF00392">
    <property type="entry name" value="GntR"/>
    <property type="match status" value="1"/>
</dbReference>
<evidence type="ECO:0000256" key="3">
    <source>
        <dbReference type="ARBA" id="ARBA00023163"/>
    </source>
</evidence>
<dbReference type="SUPFAM" id="SSF48008">
    <property type="entry name" value="GntR ligand-binding domain-like"/>
    <property type="match status" value="1"/>
</dbReference>
<dbReference type="SUPFAM" id="SSF46785">
    <property type="entry name" value="Winged helix' DNA-binding domain"/>
    <property type="match status" value="1"/>
</dbReference>
<keyword evidence="3" id="KW-0804">Transcription</keyword>
<dbReference type="InterPro" id="IPR011711">
    <property type="entry name" value="GntR_C"/>
</dbReference>
<dbReference type="PRINTS" id="PR00035">
    <property type="entry name" value="HTHGNTR"/>
</dbReference>
<dbReference type="InterPro" id="IPR008920">
    <property type="entry name" value="TF_FadR/GntR_C"/>
</dbReference>
<gene>
    <name evidence="6" type="ORF">GCM10023205_27490</name>
</gene>
<dbReference type="SMART" id="SM00345">
    <property type="entry name" value="HTH_GNTR"/>
    <property type="match status" value="1"/>
</dbReference>
<name>A0ABP9H598_9ACTN</name>